<reference evidence="1 2" key="2">
    <citation type="journal article" date="2011" name="J. Bacteriol.">
        <title>Complete genome sequences for the anaerobic, extremely thermophilic plant biomass-degrading bacteria Caldicellulosiruptor hydrothermalis, Caldicellulosiruptor kristjanssonii, Caldicellulosiruptor kronotskyensis, Caldicellulosiruptor owensenis, and Caldicellulosiruptor lactoaceticus.</title>
        <authorList>
            <person name="Blumer-Schuette S.E."/>
            <person name="Ozdemir I."/>
            <person name="Mistry D."/>
            <person name="Lucas S."/>
            <person name="Lapidus A."/>
            <person name="Cheng J.F."/>
            <person name="Goodwin L.A."/>
            <person name="Pitluck S."/>
            <person name="Land M.L."/>
            <person name="Hauser L.J."/>
            <person name="Woyke T."/>
            <person name="Mikhailova N."/>
            <person name="Pati A."/>
            <person name="Kyrpides N.C."/>
            <person name="Ivanova N."/>
            <person name="Detter J.C."/>
            <person name="Walston-Davenport K."/>
            <person name="Han S."/>
            <person name="Adams M.W."/>
            <person name="Kelly R.M."/>
        </authorList>
    </citation>
    <scope>NUCLEOTIDE SEQUENCE [LARGE SCALE GENOMIC DNA]</scope>
    <source>
        <strain evidence="2">ATCC 700167 / DSM 13100 / OL</strain>
    </source>
</reference>
<dbReference type="HOGENOM" id="CLU_573284_0_0_9"/>
<dbReference type="GO" id="GO:0005198">
    <property type="term" value="F:structural molecule activity"/>
    <property type="evidence" value="ECO:0007669"/>
    <property type="project" value="InterPro"/>
</dbReference>
<sequence length="476" mass="56418">MPNNFDEEKLIQSLAELYRQGFLNVLKVILEKEAKKQDTVYFKDILKQIIEILEQLDQNAAKWIEENVPKIYQQNYIAVMAFIKQLKGEAIQNPSFSQIHQRAIDVLAQNLYDNLRNATQFVGRKFDDYFRRASLEAAGKKYVSGETWQQMKKDLMEKLLSKGLTGFKDKLGREWRLDSYCEMVARTLTGEAATVATINACKEFDIDLVRISTHYPTCQLCAPIQGKVYSLSGKDGRYPKYGEDGVVIPRHPNCRHVLMPYIRELDPNAEETEKYSNTSLTEDPRSEKEKVAYKEAQEKRKQQFYNKVEREYLKNKKLYDEQARVIIESEKDYSVLIKKLAELRQIEWDNTHWLIKKELILEARKEKELYREKYHVAKHGYTFDETIPRNQKEITEEHITKYKKFLLQTKKNADEIYTFRDPQRGDICWAFIKYEKRKVNLALFNEHMNKDASGWAFEDKEDWAKYLEKQPYIRIL</sequence>
<name>E4Q623_CALOW</name>
<dbReference type="Proteomes" id="UP000006889">
    <property type="component" value="Chromosome"/>
</dbReference>
<evidence type="ECO:0000313" key="1">
    <source>
        <dbReference type="EMBL" id="ADQ04397.1"/>
    </source>
</evidence>
<keyword evidence="2" id="KW-1185">Reference proteome</keyword>
<dbReference type="RefSeq" id="WP_013411790.1">
    <property type="nucleotide sequence ID" value="NC_014657.1"/>
</dbReference>
<accession>E4Q623</accession>
<dbReference type="OrthoDB" id="3197444at2"/>
<dbReference type="STRING" id="632518.Calow_0829"/>
<dbReference type="InterPro" id="IPR009319">
    <property type="entry name" value="Phage_A118_VSP1"/>
</dbReference>
<organism evidence="1 2">
    <name type="scientific">Caldicellulosiruptor owensensis (strain ATCC 700167 / DSM 13100 / OL)</name>
    <dbReference type="NCBI Taxonomy" id="632518"/>
    <lineage>
        <taxon>Bacteria</taxon>
        <taxon>Bacillati</taxon>
        <taxon>Bacillota</taxon>
        <taxon>Bacillota incertae sedis</taxon>
        <taxon>Caldicellulosiruptorales</taxon>
        <taxon>Caldicellulosiruptoraceae</taxon>
        <taxon>Caldicellulosiruptor</taxon>
    </lineage>
</organism>
<proteinExistence type="predicted"/>
<gene>
    <name evidence="1" type="ordered locus">Calow_0829</name>
</gene>
<reference key="1">
    <citation type="submission" date="2010-09" db="EMBL/GenBank/DDBJ databases">
        <title>Complete sequence of Caldicellulosiruptor owensensis OL.</title>
        <authorList>
            <consortium name="US DOE Joint Genome Institute"/>
            <person name="Lucas S."/>
            <person name="Copeland A."/>
            <person name="Lapidus A."/>
            <person name="Cheng J.-F."/>
            <person name="Bruce D."/>
            <person name="Goodwin L."/>
            <person name="Pitluck S."/>
            <person name="Davenport K."/>
            <person name="Detter J.C."/>
            <person name="Han C."/>
            <person name="Tapia R."/>
            <person name="Land M."/>
            <person name="Hauser L."/>
            <person name="Chang Y.-J."/>
            <person name="Jeffries C."/>
            <person name="Kyrpides N."/>
            <person name="Ivanova N."/>
            <person name="Mikhailova N."/>
            <person name="Blumer-Schuette S.E."/>
            <person name="Kelly R.M."/>
            <person name="Woyke T."/>
        </authorList>
    </citation>
    <scope>NUCLEOTIDE SEQUENCE</scope>
    <source>
        <strain>OL</strain>
    </source>
</reference>
<evidence type="ECO:0000313" key="2">
    <source>
        <dbReference type="Proteomes" id="UP000006889"/>
    </source>
</evidence>
<protein>
    <submittedName>
        <fullName evidence="1">Minor capsid 2 protein</fullName>
    </submittedName>
</protein>
<dbReference type="AlphaFoldDB" id="E4Q623"/>
<dbReference type="KEGG" id="cow:Calow_0829"/>
<dbReference type="EMBL" id="CP002216">
    <property type="protein sequence ID" value="ADQ04397.1"/>
    <property type="molecule type" value="Genomic_DNA"/>
</dbReference>
<dbReference type="eggNOG" id="ENOG5032ZR9">
    <property type="taxonomic scope" value="Bacteria"/>
</dbReference>
<dbReference type="Pfam" id="PF06152">
    <property type="entry name" value="Phage_min_cap2"/>
    <property type="match status" value="1"/>
</dbReference>